<organism evidence="5 6">
    <name type="scientific">Spheniscus mendiculus</name>
    <name type="common">Galapagos penguin</name>
    <dbReference type="NCBI Taxonomy" id="156760"/>
    <lineage>
        <taxon>Eukaryota</taxon>
        <taxon>Metazoa</taxon>
        <taxon>Chordata</taxon>
        <taxon>Craniata</taxon>
        <taxon>Vertebrata</taxon>
        <taxon>Euteleostomi</taxon>
        <taxon>Archelosauria</taxon>
        <taxon>Archosauria</taxon>
        <taxon>Dinosauria</taxon>
        <taxon>Saurischia</taxon>
        <taxon>Theropoda</taxon>
        <taxon>Coelurosauria</taxon>
        <taxon>Aves</taxon>
        <taxon>Neognathae</taxon>
        <taxon>Neoaves</taxon>
        <taxon>Aequornithes</taxon>
        <taxon>Sphenisciformes</taxon>
        <taxon>Spheniscidae</taxon>
        <taxon>Spheniscus</taxon>
    </lineage>
</organism>
<evidence type="ECO:0000313" key="6">
    <source>
        <dbReference type="Proteomes" id="UP000785099"/>
    </source>
</evidence>
<protein>
    <recommendedName>
        <fullName evidence="2">ribonuclease H</fullName>
        <ecNumber evidence="2">3.1.26.4</ecNumber>
    </recommendedName>
</protein>
<sequence>CIPLEEESQKIFAFEWESPTTGRKTQLCWTVLLQGFKNSPTLFGNALAKELEEWQGKNPSTTLLQYYIYILYILYILLGAKTEQECKIATIDLLNFLGLAEYRVSQKKAQVVQTTVIYLGFEIAQGKRELGMERKEAICRIA</sequence>
<evidence type="ECO:0000256" key="1">
    <source>
        <dbReference type="ARBA" id="ARBA00010879"/>
    </source>
</evidence>
<dbReference type="PANTHER" id="PTHR33064:SF37">
    <property type="entry name" value="RIBONUCLEASE H"/>
    <property type="match status" value="1"/>
</dbReference>
<comment type="similarity">
    <text evidence="1">Belongs to the beta type-B retroviral polymerase family. HERV class-II K(HML-2) pol subfamily.</text>
</comment>
<dbReference type="EC" id="3.1.26.4" evidence="2"/>
<dbReference type="InterPro" id="IPR051320">
    <property type="entry name" value="Viral_Replic_Matur_Polypro"/>
</dbReference>
<feature type="non-terminal residue" evidence="5">
    <location>
        <position position="1"/>
    </location>
</feature>
<dbReference type="InterPro" id="IPR000477">
    <property type="entry name" value="RT_dom"/>
</dbReference>
<feature type="domain" description="Reverse transcriptase" evidence="4">
    <location>
        <begin position="2"/>
        <end position="123"/>
    </location>
</feature>
<keyword evidence="6" id="KW-1185">Reference proteome</keyword>
<dbReference type="Pfam" id="PF00078">
    <property type="entry name" value="RVT_1"/>
    <property type="match status" value="1"/>
</dbReference>
<accession>A0A8J4I896</accession>
<evidence type="ECO:0000259" key="4">
    <source>
        <dbReference type="Pfam" id="PF00078"/>
    </source>
</evidence>
<dbReference type="EMBL" id="VUKU01020970">
    <property type="protein sequence ID" value="KAF1412705.1"/>
    <property type="molecule type" value="Genomic_DNA"/>
</dbReference>
<comment type="caution">
    <text evidence="5">The sequence shown here is derived from an EMBL/GenBank/DDBJ whole genome shotgun (WGS) entry which is preliminary data.</text>
</comment>
<dbReference type="Proteomes" id="UP000785099">
    <property type="component" value="Unassembled WGS sequence"/>
</dbReference>
<dbReference type="InterPro" id="IPR043128">
    <property type="entry name" value="Rev_trsase/Diguanyl_cyclase"/>
</dbReference>
<proteinExistence type="inferred from homology"/>
<keyword evidence="3" id="KW-0812">Transmembrane</keyword>
<keyword evidence="3" id="KW-0472">Membrane</keyword>
<dbReference type="AlphaFoldDB" id="A0A8J4I896"/>
<name>A0A8J4I896_SPHME</name>
<feature type="transmembrane region" description="Helical" evidence="3">
    <location>
        <begin position="63"/>
        <end position="80"/>
    </location>
</feature>
<dbReference type="GO" id="GO:0004523">
    <property type="term" value="F:RNA-DNA hybrid ribonuclease activity"/>
    <property type="evidence" value="ECO:0007669"/>
    <property type="project" value="UniProtKB-EC"/>
</dbReference>
<dbReference type="InterPro" id="IPR043502">
    <property type="entry name" value="DNA/RNA_pol_sf"/>
</dbReference>
<evidence type="ECO:0000256" key="3">
    <source>
        <dbReference type="SAM" id="Phobius"/>
    </source>
</evidence>
<keyword evidence="3" id="KW-1133">Transmembrane helix</keyword>
<evidence type="ECO:0000256" key="2">
    <source>
        <dbReference type="ARBA" id="ARBA00012180"/>
    </source>
</evidence>
<feature type="non-terminal residue" evidence="5">
    <location>
        <position position="142"/>
    </location>
</feature>
<dbReference type="Gene3D" id="3.10.10.10">
    <property type="entry name" value="HIV Type 1 Reverse Transcriptase, subunit A, domain 1"/>
    <property type="match status" value="1"/>
</dbReference>
<dbReference type="Gene3D" id="3.30.70.270">
    <property type="match status" value="1"/>
</dbReference>
<evidence type="ECO:0000313" key="5">
    <source>
        <dbReference type="EMBL" id="KAF1412705.1"/>
    </source>
</evidence>
<gene>
    <name evidence="5" type="ORF">FQV24_0015616</name>
</gene>
<dbReference type="PANTHER" id="PTHR33064">
    <property type="entry name" value="POL PROTEIN"/>
    <property type="match status" value="1"/>
</dbReference>
<dbReference type="SUPFAM" id="SSF56672">
    <property type="entry name" value="DNA/RNA polymerases"/>
    <property type="match status" value="1"/>
</dbReference>
<reference evidence="5 6" key="1">
    <citation type="journal article" date="2019" name="Gigascience">
        <title>High-coverage genomes to elucidate the evolution of penguins.</title>
        <authorList>
            <person name="Pan H."/>
            <person name="Cole T.L."/>
            <person name="Bi X."/>
            <person name="Fang M."/>
            <person name="Zhou C."/>
            <person name="Yang Z."/>
            <person name="Ksepka D.T."/>
            <person name="Hart T."/>
            <person name="Bouzat J.L."/>
            <person name="Argilla L.S."/>
            <person name="Bertelsen M.F."/>
            <person name="Boersma P.D."/>
            <person name="Bost C.A."/>
            <person name="Cherel Y."/>
            <person name="Dann P."/>
            <person name="Fiddaman S.R."/>
            <person name="Howard P."/>
            <person name="Labuschagne K."/>
            <person name="Mattern T."/>
            <person name="Miller G."/>
            <person name="Parker P."/>
            <person name="Phillips R.A."/>
            <person name="Quillfeldt P."/>
            <person name="Ryan P.G."/>
            <person name="Taylor H."/>
            <person name="Thompson D.R."/>
            <person name="Young M.J."/>
            <person name="Ellegaard M.R."/>
            <person name="Gilbert M.T.P."/>
            <person name="Sinding M.S."/>
            <person name="Pacheco G."/>
            <person name="Shepherd L.D."/>
            <person name="Tennyson A.J.D."/>
            <person name="Grosser S."/>
            <person name="Kay E."/>
            <person name="Nupen L.J."/>
            <person name="Ellenberg U."/>
            <person name="Houston D.M."/>
            <person name="Reeve A.H."/>
            <person name="Johnson K."/>
            <person name="Masello J.F."/>
            <person name="Stracke T."/>
            <person name="McKinlay B."/>
            <person name="Borboroglu P.G."/>
            <person name="Zhang D.X."/>
            <person name="Zhang G."/>
        </authorList>
    </citation>
    <scope>NUCLEOTIDE SEQUENCE [LARGE SCALE GENOMIC DNA]</scope>
    <source>
        <strain evidence="5">GAPE 212</strain>
    </source>
</reference>